<protein>
    <submittedName>
        <fullName evidence="1">Uncharacterized protein</fullName>
    </submittedName>
</protein>
<evidence type="ECO:0000313" key="1">
    <source>
        <dbReference type="EMBL" id="MCG4618467.1"/>
    </source>
</evidence>
<dbReference type="AlphaFoldDB" id="A0AAJ1BEH9"/>
<dbReference type="EMBL" id="JAKNHJ010000016">
    <property type="protein sequence ID" value="MCG4618467.1"/>
    <property type="molecule type" value="Genomic_DNA"/>
</dbReference>
<name>A0AAJ1BEH9_9ACTO</name>
<gene>
    <name evidence="1" type="ORF">L0M99_08195</name>
</gene>
<organism evidence="1 2">
    <name type="scientific">Varibaculum cambriense</name>
    <dbReference type="NCBI Taxonomy" id="184870"/>
    <lineage>
        <taxon>Bacteria</taxon>
        <taxon>Bacillati</taxon>
        <taxon>Actinomycetota</taxon>
        <taxon>Actinomycetes</taxon>
        <taxon>Actinomycetales</taxon>
        <taxon>Actinomycetaceae</taxon>
        <taxon>Varibaculum</taxon>
    </lineage>
</organism>
<evidence type="ECO:0000313" key="2">
    <source>
        <dbReference type="Proteomes" id="UP001200537"/>
    </source>
</evidence>
<sequence>MAKHAKTRSSRRQYLLALGLGIALSFSSVSSALALWSDSDNAPGVKVQTETFTSMGIKANGEDKTIFSKQDVDSKECNAVAIPMDSHTASGKPFKVNLDISPKLPGYEYSTWAVDDPSKCSCEAATGRQEDIPSTAKYACVVAKTSGANKELEVGDYENIGIVTGVNVYGEEVSHDSTWRAKLVEKTRDGEPITAKVNLFREDVRCK</sequence>
<proteinExistence type="predicted"/>
<dbReference type="RefSeq" id="WP_238128336.1">
    <property type="nucleotide sequence ID" value="NZ_JAKNHJ010000016.1"/>
</dbReference>
<accession>A0AAJ1BEH9</accession>
<comment type="caution">
    <text evidence="1">The sequence shown here is derived from an EMBL/GenBank/DDBJ whole genome shotgun (WGS) entry which is preliminary data.</text>
</comment>
<reference evidence="1" key="1">
    <citation type="submission" date="2022-01" db="EMBL/GenBank/DDBJ databases">
        <title>Collection of gut derived symbiotic bacterial strains cultured from healthy donors.</title>
        <authorList>
            <person name="Lin H."/>
            <person name="Kohout C."/>
            <person name="Waligurski E."/>
            <person name="Pamer E.G."/>
        </authorList>
    </citation>
    <scope>NUCLEOTIDE SEQUENCE</scope>
    <source>
        <strain evidence="1">DFI.7.46</strain>
    </source>
</reference>
<dbReference type="Proteomes" id="UP001200537">
    <property type="component" value="Unassembled WGS sequence"/>
</dbReference>